<keyword evidence="3" id="KW-1185">Reference proteome</keyword>
<feature type="transmembrane region" description="Helical" evidence="1">
    <location>
        <begin position="136"/>
        <end position="156"/>
    </location>
</feature>
<name>A0ABV5NKD3_9ACTN</name>
<evidence type="ECO:0000313" key="3">
    <source>
        <dbReference type="Proteomes" id="UP001589568"/>
    </source>
</evidence>
<sequence>MAREVRAFAVTVLTLATLGAAAGLLWSGLTPRAPYQVAGQGEPVLADPTTQALIAADGWFAVITGGLGLVCGGVAWFIARRWMLPVLLGLCAGGVLAAFLTLWIGSSVTIGAVTVEAAVAANAAPGVSIVPGALELTAKGVLVCWPLLAVGFFALLEGMHGYRESPLRQPYGIEPGGIEPGGPHTGVWR</sequence>
<accession>A0ABV5NKD3</accession>
<dbReference type="EMBL" id="JBHMCF010000011">
    <property type="protein sequence ID" value="MFB9470737.1"/>
    <property type="molecule type" value="Genomic_DNA"/>
</dbReference>
<dbReference type="Proteomes" id="UP001589568">
    <property type="component" value="Unassembled WGS sequence"/>
</dbReference>
<evidence type="ECO:0008006" key="4">
    <source>
        <dbReference type="Google" id="ProtNLM"/>
    </source>
</evidence>
<reference evidence="2 3" key="1">
    <citation type="submission" date="2024-09" db="EMBL/GenBank/DDBJ databases">
        <authorList>
            <person name="Sun Q."/>
            <person name="Mori K."/>
        </authorList>
    </citation>
    <scope>NUCLEOTIDE SEQUENCE [LARGE SCALE GENOMIC DNA]</scope>
    <source>
        <strain evidence="2 3">JCM 3324</strain>
    </source>
</reference>
<protein>
    <recommendedName>
        <fullName evidence="4">DUF2567 domain-containing protein</fullName>
    </recommendedName>
</protein>
<gene>
    <name evidence="2" type="ORF">ACFFR3_14545</name>
</gene>
<organism evidence="2 3">
    <name type="scientific">Nonomuraea salmonea</name>
    <dbReference type="NCBI Taxonomy" id="46181"/>
    <lineage>
        <taxon>Bacteria</taxon>
        <taxon>Bacillati</taxon>
        <taxon>Actinomycetota</taxon>
        <taxon>Actinomycetes</taxon>
        <taxon>Streptosporangiales</taxon>
        <taxon>Streptosporangiaceae</taxon>
        <taxon>Nonomuraea</taxon>
    </lineage>
</organism>
<keyword evidence="1" id="KW-1133">Transmembrane helix</keyword>
<dbReference type="RefSeq" id="WP_364366103.1">
    <property type="nucleotide sequence ID" value="NZ_JBHMCF010000011.1"/>
</dbReference>
<keyword evidence="1" id="KW-0472">Membrane</keyword>
<evidence type="ECO:0000256" key="1">
    <source>
        <dbReference type="SAM" id="Phobius"/>
    </source>
</evidence>
<feature type="transmembrane region" description="Helical" evidence="1">
    <location>
        <begin position="86"/>
        <end position="105"/>
    </location>
</feature>
<comment type="caution">
    <text evidence="2">The sequence shown here is derived from an EMBL/GenBank/DDBJ whole genome shotgun (WGS) entry which is preliminary data.</text>
</comment>
<feature type="transmembrane region" description="Helical" evidence="1">
    <location>
        <begin position="58"/>
        <end position="79"/>
    </location>
</feature>
<proteinExistence type="predicted"/>
<evidence type="ECO:0000313" key="2">
    <source>
        <dbReference type="EMBL" id="MFB9470737.1"/>
    </source>
</evidence>
<keyword evidence="1" id="KW-0812">Transmembrane</keyword>